<dbReference type="AlphaFoldDB" id="K5VVT6"/>
<dbReference type="SUPFAM" id="SSF51905">
    <property type="entry name" value="FAD/NAD(P)-binding domain"/>
    <property type="match status" value="1"/>
</dbReference>
<dbReference type="PROSITE" id="PS00623">
    <property type="entry name" value="GMC_OXRED_1"/>
    <property type="match status" value="1"/>
</dbReference>
<feature type="domain" description="Glucose-methanol-choline oxidoreductase N-terminal" evidence="11">
    <location>
        <begin position="337"/>
        <end position="351"/>
    </location>
</feature>
<dbReference type="OrthoDB" id="269227at2759"/>
<dbReference type="Pfam" id="PF05199">
    <property type="entry name" value="GMC_oxred_C"/>
    <property type="match status" value="1"/>
</dbReference>
<evidence type="ECO:0000313" key="13">
    <source>
        <dbReference type="Proteomes" id="UP000008370"/>
    </source>
</evidence>
<evidence type="ECO:0000256" key="5">
    <source>
        <dbReference type="ARBA" id="ARBA00022827"/>
    </source>
</evidence>
<dbReference type="PIRSF" id="PIRSF000137">
    <property type="entry name" value="Alcohol_oxidase"/>
    <property type="match status" value="1"/>
</dbReference>
<name>K5VVT6_PHACS</name>
<dbReference type="GO" id="GO:0050660">
    <property type="term" value="F:flavin adenine dinucleotide binding"/>
    <property type="evidence" value="ECO:0007669"/>
    <property type="project" value="InterPro"/>
</dbReference>
<dbReference type="InterPro" id="IPR000172">
    <property type="entry name" value="GMC_OxRdtase_N"/>
</dbReference>
<dbReference type="Gene3D" id="3.50.50.60">
    <property type="entry name" value="FAD/NAD(P)-binding domain"/>
    <property type="match status" value="1"/>
</dbReference>
<dbReference type="RefSeq" id="XP_007400082.1">
    <property type="nucleotide sequence ID" value="XM_007400020.1"/>
</dbReference>
<evidence type="ECO:0000259" key="11">
    <source>
        <dbReference type="PROSITE" id="PS00624"/>
    </source>
</evidence>
<keyword evidence="13" id="KW-1185">Reference proteome</keyword>
<evidence type="ECO:0000256" key="9">
    <source>
        <dbReference type="SAM" id="SignalP"/>
    </source>
</evidence>
<dbReference type="SUPFAM" id="SSF54373">
    <property type="entry name" value="FAD-linked reductases, C-terminal domain"/>
    <property type="match status" value="1"/>
</dbReference>
<keyword evidence="4 9" id="KW-0732">Signal</keyword>
<keyword evidence="3 8" id="KW-0285">Flavoprotein</keyword>
<dbReference type="PANTHER" id="PTHR11552:SF201">
    <property type="entry name" value="GLUCOSE-METHANOL-CHOLINE OXIDOREDUCTASE N-TERMINAL DOMAIN-CONTAINING PROTEIN"/>
    <property type="match status" value="1"/>
</dbReference>
<feature type="domain" description="Glucose-methanol-choline oxidoreductase N-terminal" evidence="10">
    <location>
        <begin position="139"/>
        <end position="162"/>
    </location>
</feature>
<accession>K5VVT6</accession>
<dbReference type="InParanoid" id="K5VVT6"/>
<dbReference type="KEGG" id="pco:PHACADRAFT_212832"/>
<keyword evidence="5 8" id="KW-0274">FAD</keyword>
<evidence type="ECO:0000256" key="3">
    <source>
        <dbReference type="ARBA" id="ARBA00022630"/>
    </source>
</evidence>
<evidence type="ECO:0000256" key="6">
    <source>
        <dbReference type="ARBA" id="ARBA00023002"/>
    </source>
</evidence>
<dbReference type="Pfam" id="PF00732">
    <property type="entry name" value="GMC_oxred_N"/>
    <property type="match status" value="1"/>
</dbReference>
<evidence type="ECO:0000313" key="12">
    <source>
        <dbReference type="EMBL" id="EKM50915.1"/>
    </source>
</evidence>
<comment type="similarity">
    <text evidence="2 8">Belongs to the GMC oxidoreductase family.</text>
</comment>
<evidence type="ECO:0000256" key="8">
    <source>
        <dbReference type="RuleBase" id="RU003968"/>
    </source>
</evidence>
<protein>
    <recommendedName>
        <fullName evidence="10 11">Glucose-methanol-choline oxidoreductase N-terminal domain-containing protein</fullName>
    </recommendedName>
</protein>
<sequence>MCLSAFKTLLLLISVVQPALVLANTACPAEVPALVEAEPFSQTIFDYIVIGGGTAGVALSARLSEDPSLVVGLIEAGTTHFSDPVVDAAGNSPVGNSSYDWLFLSTPQVNAANQTISLPRLIPLTSLIRSSANGSVSRGKMLGGSSGINSMAWCRASSAEYDSWDSFAPNQGWTWSGLLPVMKKTETLSLLPRNPYPGISQQAAEKTLADLTHVDGFSGPINASHTPFYFETVPSLVKSLNGLGIETNPEPQGGNATGITDILLSFDPKHGTRSYSAVTYFCSHSQNPNYHVLLDAQATKILFSETDSGLTATGVQFISGNKTYIANATCEVILSAGTDQTPQLLELSGIGNSSILSAYDINPLVDLPGVGENFQEHPVVSVQFELIPDINTFDILRNNATFAAQQEALYAKNHTGLLTATDNTAAFVPLAKVVDAARLDDLLDIFDQSMQQGLQTGVQQQQAKFIRQWISEDSVGSVEIIGWSRGVIDPAANKSYVTLINALLHPLSRGSVHIASSDPLAPPAINPNFLAQEFDVQVLVDILKYAQKIGQTEPFASLVAAQTNPSMSAQTDDDLIAYIRSSVQGEDHHIGTAAMAPRELGGVVDGTLKVYGTTNLRVVDASIFPNHIGAHTQATVYAIAEKAADIIRSG</sequence>
<dbReference type="Proteomes" id="UP000008370">
    <property type="component" value="Unassembled WGS sequence"/>
</dbReference>
<evidence type="ECO:0000256" key="7">
    <source>
        <dbReference type="PIRSR" id="PIRSR000137-1"/>
    </source>
</evidence>
<dbReference type="HOGENOM" id="CLU_002865_6_0_1"/>
<proteinExistence type="inferred from homology"/>
<dbReference type="PROSITE" id="PS00624">
    <property type="entry name" value="GMC_OXRED_2"/>
    <property type="match status" value="1"/>
</dbReference>
<dbReference type="InterPro" id="IPR036188">
    <property type="entry name" value="FAD/NAD-bd_sf"/>
</dbReference>
<feature type="active site" description="Proton acceptor" evidence="7">
    <location>
        <position position="631"/>
    </location>
</feature>
<dbReference type="Gene3D" id="3.30.560.10">
    <property type="entry name" value="Glucose Oxidase, domain 3"/>
    <property type="match status" value="1"/>
</dbReference>
<evidence type="ECO:0000256" key="4">
    <source>
        <dbReference type="ARBA" id="ARBA00022729"/>
    </source>
</evidence>
<organism evidence="12 13">
    <name type="scientific">Phanerochaete carnosa (strain HHB-10118-sp)</name>
    <name type="common">White-rot fungus</name>
    <name type="synonym">Peniophora carnosa</name>
    <dbReference type="NCBI Taxonomy" id="650164"/>
    <lineage>
        <taxon>Eukaryota</taxon>
        <taxon>Fungi</taxon>
        <taxon>Dikarya</taxon>
        <taxon>Basidiomycota</taxon>
        <taxon>Agaricomycotina</taxon>
        <taxon>Agaricomycetes</taxon>
        <taxon>Polyporales</taxon>
        <taxon>Phanerochaetaceae</taxon>
        <taxon>Phanerochaete</taxon>
    </lineage>
</organism>
<evidence type="ECO:0000256" key="2">
    <source>
        <dbReference type="ARBA" id="ARBA00010790"/>
    </source>
</evidence>
<keyword evidence="6" id="KW-0560">Oxidoreductase</keyword>
<dbReference type="GO" id="GO:0016614">
    <property type="term" value="F:oxidoreductase activity, acting on CH-OH group of donors"/>
    <property type="evidence" value="ECO:0007669"/>
    <property type="project" value="InterPro"/>
</dbReference>
<dbReference type="InterPro" id="IPR007867">
    <property type="entry name" value="GMC_OxRtase_C"/>
</dbReference>
<reference evidence="12 13" key="1">
    <citation type="journal article" date="2012" name="BMC Genomics">
        <title>Comparative genomics of the white-rot fungi, Phanerochaete carnosa and P. chrysosporium, to elucidate the genetic basis of the distinct wood types they colonize.</title>
        <authorList>
            <person name="Suzuki H."/>
            <person name="MacDonald J."/>
            <person name="Syed K."/>
            <person name="Salamov A."/>
            <person name="Hori C."/>
            <person name="Aerts A."/>
            <person name="Henrissat B."/>
            <person name="Wiebenga A."/>
            <person name="vanKuyk P.A."/>
            <person name="Barry K."/>
            <person name="Lindquist E."/>
            <person name="LaButti K."/>
            <person name="Lapidus A."/>
            <person name="Lucas S."/>
            <person name="Coutinho P."/>
            <person name="Gong Y."/>
            <person name="Samejima M."/>
            <person name="Mahadevan R."/>
            <person name="Abou-Zaid M."/>
            <person name="de Vries R.P."/>
            <person name="Igarashi K."/>
            <person name="Yadav J.S."/>
            <person name="Grigoriev I.V."/>
            <person name="Master E.R."/>
        </authorList>
    </citation>
    <scope>NUCLEOTIDE SEQUENCE [LARGE SCALE GENOMIC DNA]</scope>
    <source>
        <strain evidence="12 13">HHB-10118-sp</strain>
    </source>
</reference>
<dbReference type="PANTHER" id="PTHR11552">
    <property type="entry name" value="GLUCOSE-METHANOL-CHOLINE GMC OXIDOREDUCTASE"/>
    <property type="match status" value="1"/>
</dbReference>
<evidence type="ECO:0000256" key="1">
    <source>
        <dbReference type="ARBA" id="ARBA00001974"/>
    </source>
</evidence>
<dbReference type="GeneID" id="18913292"/>
<feature type="signal peptide" evidence="9">
    <location>
        <begin position="1"/>
        <end position="23"/>
    </location>
</feature>
<dbReference type="EMBL" id="JH930477">
    <property type="protein sequence ID" value="EKM50915.1"/>
    <property type="molecule type" value="Genomic_DNA"/>
</dbReference>
<dbReference type="InterPro" id="IPR012132">
    <property type="entry name" value="GMC_OxRdtase"/>
</dbReference>
<feature type="chain" id="PRO_5003885072" description="Glucose-methanol-choline oxidoreductase N-terminal domain-containing protein" evidence="9">
    <location>
        <begin position="24"/>
        <end position="650"/>
    </location>
</feature>
<gene>
    <name evidence="12" type="ORF">PHACADRAFT_212832</name>
</gene>
<comment type="cofactor">
    <cofactor evidence="1">
        <name>FAD</name>
        <dbReference type="ChEBI" id="CHEBI:57692"/>
    </cofactor>
</comment>
<feature type="active site" description="Proton donor" evidence="7">
    <location>
        <position position="588"/>
    </location>
</feature>
<evidence type="ECO:0000259" key="10">
    <source>
        <dbReference type="PROSITE" id="PS00623"/>
    </source>
</evidence>